<dbReference type="SUPFAM" id="SSF50156">
    <property type="entry name" value="PDZ domain-like"/>
    <property type="match status" value="1"/>
</dbReference>
<dbReference type="InterPro" id="IPR036034">
    <property type="entry name" value="PDZ_sf"/>
</dbReference>
<proteinExistence type="predicted"/>
<dbReference type="AlphaFoldDB" id="A0A9W7L2F0"/>
<protein>
    <recommendedName>
        <fullName evidence="4">PDZ domain-containing protein</fullName>
    </recommendedName>
</protein>
<gene>
    <name evidence="2" type="ORF">TrCOL_g9389</name>
</gene>
<accession>A0A9W7L2F0</accession>
<evidence type="ECO:0000313" key="3">
    <source>
        <dbReference type="Proteomes" id="UP001165065"/>
    </source>
</evidence>
<name>A0A9W7L2F0_9STRA</name>
<reference evidence="3" key="1">
    <citation type="journal article" date="2023" name="Commun. Biol.">
        <title>Genome analysis of Parmales, the sister group of diatoms, reveals the evolutionary specialization of diatoms from phago-mixotrophs to photoautotrophs.</title>
        <authorList>
            <person name="Ban H."/>
            <person name="Sato S."/>
            <person name="Yoshikawa S."/>
            <person name="Yamada K."/>
            <person name="Nakamura Y."/>
            <person name="Ichinomiya M."/>
            <person name="Sato N."/>
            <person name="Blanc-Mathieu R."/>
            <person name="Endo H."/>
            <person name="Kuwata A."/>
            <person name="Ogata H."/>
        </authorList>
    </citation>
    <scope>NUCLEOTIDE SEQUENCE [LARGE SCALE GENOMIC DNA]</scope>
</reference>
<organism evidence="2 3">
    <name type="scientific">Triparma columacea</name>
    <dbReference type="NCBI Taxonomy" id="722753"/>
    <lineage>
        <taxon>Eukaryota</taxon>
        <taxon>Sar</taxon>
        <taxon>Stramenopiles</taxon>
        <taxon>Ochrophyta</taxon>
        <taxon>Bolidophyceae</taxon>
        <taxon>Parmales</taxon>
        <taxon>Triparmaceae</taxon>
        <taxon>Triparma</taxon>
    </lineage>
</organism>
<feature type="region of interest" description="Disordered" evidence="1">
    <location>
        <begin position="239"/>
        <end position="263"/>
    </location>
</feature>
<dbReference type="Proteomes" id="UP001165065">
    <property type="component" value="Unassembled WGS sequence"/>
</dbReference>
<dbReference type="Gene3D" id="2.60.40.780">
    <property type="entry name" value="von Hippel-Lindau disease tumour suppressor, beta domain"/>
    <property type="match status" value="1"/>
</dbReference>
<evidence type="ECO:0008006" key="4">
    <source>
        <dbReference type="Google" id="ProtNLM"/>
    </source>
</evidence>
<dbReference type="SUPFAM" id="SSF49468">
    <property type="entry name" value="VHL"/>
    <property type="match status" value="1"/>
</dbReference>
<keyword evidence="3" id="KW-1185">Reference proteome</keyword>
<sequence length="663" mass="72777">MDNLLPEFTKIKSDEPSTTQTLAQFDVTLSHARAQTPEKSTKSTGQGVIADLLNWANEDRLQLDENRLIGAPPVPFSARPVIHDILKGESLPYEGKEENLPVSEENRGSPLLHSPINRVFKEEKKEESAAAVPGVATNVCFVHTVEDSVVEEGEAGRGELTVESEEERLFGNYDIFIKRSEKAISHREVERGGRFTFSTNKSKNTPDEELCNGVTFSLIKDDFTNRHFDLAMQTGLFQAPASASAAPPQPETEPEEGEEQRRKVKIEVTGEATVLESVEIHTMGDKEEGTQEQPKGADSMPQFNGAEFIIPFNAGPLGMELEEVQGCLVVKNVMEGGQASRVEQIKENTVLVGVEGFPVTTLDDLYQVMEAIVEVDNTAIRRLHFFNQEDVRPEKAEEEEKEAEEPNEFFVTGGGQEQEIVEDGDDLLAAKTMANTALTAESFPEPPPPVPQLPLAMGMSVDDTKPATIYFQNKHSSMGLRVSWIDYSGELVPRKELHPGESYMERTFSTHPWVCTAVEWVEGNAQDRSSMQDGMGTYLNNNEISGRQAKEVSSALVMRLGDSATSALRSYNVLWDPSAKSMSFMPQTKISAGRIRPSLAPENARSGAARVAFARAQVIQQLRDAKMDPLASVAEGGLGAGSPNLSVVLFGNNHATYRSVFAS</sequence>
<dbReference type="InterPro" id="IPR036208">
    <property type="entry name" value="VHL_sf"/>
</dbReference>
<dbReference type="OrthoDB" id="199083at2759"/>
<dbReference type="EMBL" id="BRYA01000550">
    <property type="protein sequence ID" value="GMI22556.1"/>
    <property type="molecule type" value="Genomic_DNA"/>
</dbReference>
<dbReference type="InterPro" id="IPR037140">
    <property type="entry name" value="VHL_beta_dom_sf"/>
</dbReference>
<evidence type="ECO:0000256" key="1">
    <source>
        <dbReference type="SAM" id="MobiDB-lite"/>
    </source>
</evidence>
<evidence type="ECO:0000313" key="2">
    <source>
        <dbReference type="EMBL" id="GMI22556.1"/>
    </source>
</evidence>
<comment type="caution">
    <text evidence="2">The sequence shown here is derived from an EMBL/GenBank/DDBJ whole genome shotgun (WGS) entry which is preliminary data.</text>
</comment>